<gene>
    <name evidence="2" type="primary">pmrR</name>
    <name evidence="2" type="ORF">GJV78_21335</name>
</gene>
<keyword evidence="1" id="KW-0812">Transmembrane</keyword>
<evidence type="ECO:0000256" key="1">
    <source>
        <dbReference type="SAM" id="Phobius"/>
    </source>
</evidence>
<dbReference type="InterPro" id="IPR049795">
    <property type="entry name" value="PmrR"/>
</dbReference>
<reference evidence="2 3" key="1">
    <citation type="submission" date="2019-11" db="EMBL/GenBank/DDBJ databases">
        <title>Escherichia alba sp. nov. isolated from the gut of plastic-eating superworms Zophobas atratus.</title>
        <authorList>
            <person name="Yang Y."/>
        </authorList>
    </citation>
    <scope>NUCLEOTIDE SEQUENCE [LARGE SCALE GENOMIC DNA]</scope>
    <source>
        <strain evidence="3">BIT-B35</strain>
    </source>
</reference>
<keyword evidence="3" id="KW-1185">Reference proteome</keyword>
<protein>
    <submittedName>
        <fullName evidence="2">LpxT activity modulator PmrR</fullName>
    </submittedName>
</protein>
<comment type="caution">
    <text evidence="2">The sequence shown here is derived from an EMBL/GenBank/DDBJ whole genome shotgun (WGS) entry which is preliminary data.</text>
</comment>
<dbReference type="AlphaFoldDB" id="A0A6L6IR61"/>
<name>A0A6L6IR61_9ENTR</name>
<sequence length="29" mass="3436">MKRRVYESLTALFSVLVVGSFLYVWIATW</sequence>
<proteinExistence type="predicted"/>
<keyword evidence="1" id="KW-0472">Membrane</keyword>
<evidence type="ECO:0000313" key="2">
    <source>
        <dbReference type="EMBL" id="MTH48735.1"/>
    </source>
</evidence>
<keyword evidence="1" id="KW-1133">Transmembrane helix</keyword>
<dbReference type="NCBIfam" id="NF033224">
    <property type="entry name" value="PmrR"/>
    <property type="match status" value="1"/>
</dbReference>
<organism evidence="2 3">
    <name type="scientific">Intestinirhabdus alba</name>
    <dbReference type="NCBI Taxonomy" id="2899544"/>
    <lineage>
        <taxon>Bacteria</taxon>
        <taxon>Pseudomonadati</taxon>
        <taxon>Pseudomonadota</taxon>
        <taxon>Gammaproteobacteria</taxon>
        <taxon>Enterobacterales</taxon>
        <taxon>Enterobacteriaceae</taxon>
        <taxon>Intestinirhabdus</taxon>
    </lineage>
</organism>
<accession>A0A6L6IR61</accession>
<feature type="transmembrane region" description="Helical" evidence="1">
    <location>
        <begin position="9"/>
        <end position="26"/>
    </location>
</feature>
<dbReference type="EMBL" id="WMJZ01000054">
    <property type="protein sequence ID" value="MTH48735.1"/>
    <property type="molecule type" value="Genomic_DNA"/>
</dbReference>
<dbReference type="RefSeq" id="WP_155110123.1">
    <property type="nucleotide sequence ID" value="NZ_WMJZ01000054.1"/>
</dbReference>
<dbReference type="Proteomes" id="UP000477739">
    <property type="component" value="Unassembled WGS sequence"/>
</dbReference>
<evidence type="ECO:0000313" key="3">
    <source>
        <dbReference type="Proteomes" id="UP000477739"/>
    </source>
</evidence>